<accession>A0A919G9B3</accession>
<sequence length="158" mass="16685">MRAQVKSRFPHRMAVVIGIVALAITAVFTSPFGAVAEAGAVAAPVVAPAPDSGATALAWECPAGDFCVWENPGGVGRRCNWSVADPDWQGGSISCSWSSTVKVESAKDNGNDPAFAAVAVYRQANEEGRFACLDRGKNYEITAGGVLLRSHEWVTYHC</sequence>
<organism evidence="1 2">
    <name type="scientific">Streptomyces sulfonofaciens</name>
    <dbReference type="NCBI Taxonomy" id="68272"/>
    <lineage>
        <taxon>Bacteria</taxon>
        <taxon>Bacillati</taxon>
        <taxon>Actinomycetota</taxon>
        <taxon>Actinomycetes</taxon>
        <taxon>Kitasatosporales</taxon>
        <taxon>Streptomycetaceae</taxon>
        <taxon>Streptomyces</taxon>
    </lineage>
</organism>
<keyword evidence="2" id="KW-1185">Reference proteome</keyword>
<reference evidence="1" key="1">
    <citation type="journal article" date="2014" name="Int. J. Syst. Evol. Microbiol.">
        <title>Complete genome sequence of Corynebacterium casei LMG S-19264T (=DSM 44701T), isolated from a smear-ripened cheese.</title>
        <authorList>
            <consortium name="US DOE Joint Genome Institute (JGI-PGF)"/>
            <person name="Walter F."/>
            <person name="Albersmeier A."/>
            <person name="Kalinowski J."/>
            <person name="Ruckert C."/>
        </authorList>
    </citation>
    <scope>NUCLEOTIDE SEQUENCE</scope>
    <source>
        <strain evidence="1">JCM 5069</strain>
    </source>
</reference>
<dbReference type="Pfam" id="PF03995">
    <property type="entry name" value="Inhibitor_I36"/>
    <property type="match status" value="1"/>
</dbReference>
<proteinExistence type="predicted"/>
<dbReference type="Proteomes" id="UP000603708">
    <property type="component" value="Unassembled WGS sequence"/>
</dbReference>
<comment type="caution">
    <text evidence="1">The sequence shown here is derived from an EMBL/GenBank/DDBJ whole genome shotgun (WGS) entry which is preliminary data.</text>
</comment>
<name>A0A919G9B3_9ACTN</name>
<reference evidence="1" key="2">
    <citation type="submission" date="2020-09" db="EMBL/GenBank/DDBJ databases">
        <authorList>
            <person name="Sun Q."/>
            <person name="Ohkuma M."/>
        </authorList>
    </citation>
    <scope>NUCLEOTIDE SEQUENCE</scope>
    <source>
        <strain evidence="1">JCM 5069</strain>
    </source>
</reference>
<protein>
    <recommendedName>
        <fullName evidence="3">Peptidase inhibitor family I36</fullName>
    </recommendedName>
</protein>
<evidence type="ECO:0000313" key="1">
    <source>
        <dbReference type="EMBL" id="GHH80241.1"/>
    </source>
</evidence>
<evidence type="ECO:0008006" key="3">
    <source>
        <dbReference type="Google" id="ProtNLM"/>
    </source>
</evidence>
<evidence type="ECO:0000313" key="2">
    <source>
        <dbReference type="Proteomes" id="UP000603708"/>
    </source>
</evidence>
<gene>
    <name evidence="1" type="ORF">GCM10018793_34970</name>
</gene>
<dbReference type="AlphaFoldDB" id="A0A919G9B3"/>
<dbReference type="EMBL" id="BNCD01000009">
    <property type="protein sequence ID" value="GHH80241.1"/>
    <property type="molecule type" value="Genomic_DNA"/>
</dbReference>